<comment type="caution">
    <text evidence="2">The sequence shown here is derived from an EMBL/GenBank/DDBJ whole genome shotgun (WGS) entry which is preliminary data.</text>
</comment>
<evidence type="ECO:0000256" key="1">
    <source>
        <dbReference type="SAM" id="MobiDB-lite"/>
    </source>
</evidence>
<accession>A0ABD4SSP4</accession>
<name>A0ABD4SSP4_9NEIS</name>
<evidence type="ECO:0000313" key="3">
    <source>
        <dbReference type="Proteomes" id="UP001200247"/>
    </source>
</evidence>
<dbReference type="Proteomes" id="UP001200247">
    <property type="component" value="Unassembled WGS sequence"/>
</dbReference>
<proteinExistence type="predicted"/>
<dbReference type="RefSeq" id="WP_239894312.1">
    <property type="nucleotide sequence ID" value="NZ_JAJAXM010000025.1"/>
</dbReference>
<dbReference type="EMBL" id="JAJAXM010000025">
    <property type="protein sequence ID" value="MCG9026735.1"/>
    <property type="molecule type" value="Genomic_DNA"/>
</dbReference>
<reference evidence="2 3" key="1">
    <citation type="submission" date="2021-10" db="EMBL/GenBank/DDBJ databases">
        <title>Whole-genome sequencing analysis of Laribacter hongkongensis: virulence gene profiles, carbohydrate-active enzyme prediction, and antimicrobial resistance characterization.</title>
        <authorList>
            <person name="Yuan P."/>
            <person name="Zhan Y."/>
            <person name="Chen D."/>
        </authorList>
    </citation>
    <scope>NUCLEOTIDE SEQUENCE [LARGE SCALE GENOMIC DNA]</scope>
    <source>
        <strain evidence="2 3">W67</strain>
    </source>
</reference>
<sequence length="227" mass="25221">MSSALYQPSLFDQAFDFQRQKIIDDPVLVDQELARLNPNLSIKAIHERVLLLGGIERANVSMADVPGAGSMRQWMVTAKSMRLGLADFGYKLLNKTNVAYAVSPCRTHVFRIMTGDKATGVSHLTPRNSSPKGKTLDQAINNIHQLQLFENGEIGSNPFLAILLFNTRNNTVYSEISIPSGFFDKYITEFAKRLILPPMSLSSGVDVETTPNSPEPEFNFDVERLAT</sequence>
<feature type="region of interest" description="Disordered" evidence="1">
    <location>
        <begin position="204"/>
        <end position="227"/>
    </location>
</feature>
<dbReference type="AlphaFoldDB" id="A0ABD4SSP4"/>
<gene>
    <name evidence="2" type="ORF">LH440_12645</name>
</gene>
<evidence type="ECO:0000313" key="2">
    <source>
        <dbReference type="EMBL" id="MCG9026735.1"/>
    </source>
</evidence>
<organism evidence="2 3">
    <name type="scientific">Laribacter hongkongensis</name>
    <dbReference type="NCBI Taxonomy" id="168471"/>
    <lineage>
        <taxon>Bacteria</taxon>
        <taxon>Pseudomonadati</taxon>
        <taxon>Pseudomonadota</taxon>
        <taxon>Betaproteobacteria</taxon>
        <taxon>Neisseriales</taxon>
        <taxon>Aquaspirillaceae</taxon>
        <taxon>Laribacter</taxon>
    </lineage>
</organism>
<protein>
    <submittedName>
        <fullName evidence="2">Uncharacterized protein</fullName>
    </submittedName>
</protein>